<evidence type="ECO:0000313" key="3">
    <source>
        <dbReference type="EMBL" id="CAF1131880.1"/>
    </source>
</evidence>
<sequence>MVPDSTANVNSSSADKKLQMYADTTDYNDKHLLKSRLSSIKSYLYPTLLALLLLLGTTLLVIVLTRRNTCRQMEEGRIMPHLELLSQDHTEPWTPCVKIGKLSTACVCPATFIHSTKNPSHCIPSHSHCLQSCKTNPHCACHKLHDADLCREATRHWIEKELKLGAIEPVNPKLWTKNILQHPWLDHAHRHLEHILVNTKSGERLFFSSDRRTGITIHEQEDDYLLNERWTKFETNTTEEHIVYTQLDPQAHTCRMSLINDDGAVAHGLIHSCPGETIGAPYFLGVACDNVLVLWHGSQQSQTRHEANRAIVRHHFELNLPHLPVLLDPFHRYYSLYDDLMVEIKDLNSHVLGQLFTNIHRPTKFEFIDARGTILIANHTHMQLLRTTNEHAWLDM</sequence>
<keyword evidence="1" id="KW-1133">Transmembrane helix</keyword>
<protein>
    <submittedName>
        <fullName evidence="2">Uncharacterized protein</fullName>
    </submittedName>
</protein>
<name>A0A813MHK4_ADIRI</name>
<gene>
    <name evidence="2" type="ORF">EDS130_LOCUS360</name>
    <name evidence="3" type="ORF">XAT740_LOCUS19948</name>
</gene>
<dbReference type="AlphaFoldDB" id="A0A813MHK4"/>
<keyword evidence="4" id="KW-1185">Reference proteome</keyword>
<keyword evidence="1" id="KW-0812">Transmembrane</keyword>
<reference evidence="2" key="1">
    <citation type="submission" date="2021-02" db="EMBL/GenBank/DDBJ databases">
        <authorList>
            <person name="Nowell W R."/>
        </authorList>
    </citation>
    <scope>NUCLEOTIDE SEQUENCE</scope>
</reference>
<feature type="transmembrane region" description="Helical" evidence="1">
    <location>
        <begin position="43"/>
        <end position="64"/>
    </location>
</feature>
<accession>A0A813MHK4</accession>
<comment type="caution">
    <text evidence="2">The sequence shown here is derived from an EMBL/GenBank/DDBJ whole genome shotgun (WGS) entry which is preliminary data.</text>
</comment>
<dbReference type="EMBL" id="CAJNOJ010000001">
    <property type="protein sequence ID" value="CAF0722190.1"/>
    <property type="molecule type" value="Genomic_DNA"/>
</dbReference>
<evidence type="ECO:0000313" key="4">
    <source>
        <dbReference type="Proteomes" id="UP000663828"/>
    </source>
</evidence>
<keyword evidence="1" id="KW-0472">Membrane</keyword>
<dbReference type="EMBL" id="CAJNOR010001376">
    <property type="protein sequence ID" value="CAF1131880.1"/>
    <property type="molecule type" value="Genomic_DNA"/>
</dbReference>
<dbReference type="Proteomes" id="UP000663828">
    <property type="component" value="Unassembled WGS sequence"/>
</dbReference>
<evidence type="ECO:0000256" key="1">
    <source>
        <dbReference type="SAM" id="Phobius"/>
    </source>
</evidence>
<evidence type="ECO:0000313" key="2">
    <source>
        <dbReference type="EMBL" id="CAF0722190.1"/>
    </source>
</evidence>
<dbReference type="Proteomes" id="UP000663852">
    <property type="component" value="Unassembled WGS sequence"/>
</dbReference>
<evidence type="ECO:0000313" key="5">
    <source>
        <dbReference type="Proteomes" id="UP000663852"/>
    </source>
</evidence>
<proteinExistence type="predicted"/>
<organism evidence="2 5">
    <name type="scientific">Adineta ricciae</name>
    <name type="common">Rotifer</name>
    <dbReference type="NCBI Taxonomy" id="249248"/>
    <lineage>
        <taxon>Eukaryota</taxon>
        <taxon>Metazoa</taxon>
        <taxon>Spiralia</taxon>
        <taxon>Gnathifera</taxon>
        <taxon>Rotifera</taxon>
        <taxon>Eurotatoria</taxon>
        <taxon>Bdelloidea</taxon>
        <taxon>Adinetida</taxon>
        <taxon>Adinetidae</taxon>
        <taxon>Adineta</taxon>
    </lineage>
</organism>
<dbReference type="OrthoDB" id="9995774at2759"/>